<comment type="caution">
    <text evidence="3">The sequence shown here is derived from an EMBL/GenBank/DDBJ whole genome shotgun (WGS) entry which is preliminary data.</text>
</comment>
<sequence>MLKQFSPRQKVLLLILGGLFALLLIFFSQLTPPSPIITKTKPLDKAVDVPLLPTIELHFDRDITLSDITLSVAPFIDLRSTLTSPTTIAFVPTSPLTPTTTYVFSVSILDSSPHQFSFTTQSTQTDQVLLDRLNSELDRDYPLAAKTPYETSQFRVVYSAPLTLKITLKSSALTPDSATNQVQDWVKARGINPTTHQYVVE</sequence>
<gene>
    <name evidence="3" type="ORF">A2228_03905</name>
</gene>
<feature type="domain" description="SbsA Ig-like" evidence="2">
    <location>
        <begin position="35"/>
        <end position="120"/>
    </location>
</feature>
<evidence type="ECO:0000313" key="4">
    <source>
        <dbReference type="Proteomes" id="UP000176191"/>
    </source>
</evidence>
<name>A0A1F5F6L9_9BACT</name>
<dbReference type="Pfam" id="PF13205">
    <property type="entry name" value="Big_5"/>
    <property type="match status" value="1"/>
</dbReference>
<accession>A0A1F5F6L9</accession>
<organism evidence="3 4">
    <name type="scientific">Candidatus Collierbacteria bacterium RIFOXYA2_FULL_46_10</name>
    <dbReference type="NCBI Taxonomy" id="1817726"/>
    <lineage>
        <taxon>Bacteria</taxon>
        <taxon>Candidatus Collieribacteriota</taxon>
    </lineage>
</organism>
<evidence type="ECO:0000256" key="1">
    <source>
        <dbReference type="ARBA" id="ARBA00022729"/>
    </source>
</evidence>
<dbReference type="AlphaFoldDB" id="A0A1F5F6L9"/>
<dbReference type="EMBL" id="MFAK01000010">
    <property type="protein sequence ID" value="OGD75311.1"/>
    <property type="molecule type" value="Genomic_DNA"/>
</dbReference>
<protein>
    <recommendedName>
        <fullName evidence="2">SbsA Ig-like domain-containing protein</fullName>
    </recommendedName>
</protein>
<evidence type="ECO:0000313" key="3">
    <source>
        <dbReference type="EMBL" id="OGD75311.1"/>
    </source>
</evidence>
<keyword evidence="1" id="KW-0732">Signal</keyword>
<dbReference type="Proteomes" id="UP000176191">
    <property type="component" value="Unassembled WGS sequence"/>
</dbReference>
<proteinExistence type="predicted"/>
<dbReference type="InterPro" id="IPR032812">
    <property type="entry name" value="SbsA_Ig"/>
</dbReference>
<reference evidence="3 4" key="1">
    <citation type="journal article" date="2016" name="Nat. Commun.">
        <title>Thousands of microbial genomes shed light on interconnected biogeochemical processes in an aquifer system.</title>
        <authorList>
            <person name="Anantharaman K."/>
            <person name="Brown C.T."/>
            <person name="Hug L.A."/>
            <person name="Sharon I."/>
            <person name="Castelle C.J."/>
            <person name="Probst A.J."/>
            <person name="Thomas B.C."/>
            <person name="Singh A."/>
            <person name="Wilkins M.J."/>
            <person name="Karaoz U."/>
            <person name="Brodie E.L."/>
            <person name="Williams K.H."/>
            <person name="Hubbard S.S."/>
            <person name="Banfield J.F."/>
        </authorList>
    </citation>
    <scope>NUCLEOTIDE SEQUENCE [LARGE SCALE GENOMIC DNA]</scope>
</reference>
<evidence type="ECO:0000259" key="2">
    <source>
        <dbReference type="Pfam" id="PF13205"/>
    </source>
</evidence>